<keyword evidence="1" id="KW-0812">Transmembrane</keyword>
<evidence type="ECO:0000313" key="3">
    <source>
        <dbReference type="Proteomes" id="UP001203852"/>
    </source>
</evidence>
<keyword evidence="1" id="KW-1133">Transmembrane helix</keyword>
<feature type="transmembrane region" description="Helical" evidence="1">
    <location>
        <begin position="297"/>
        <end position="315"/>
    </location>
</feature>
<feature type="transmembrane region" description="Helical" evidence="1">
    <location>
        <begin position="262"/>
        <end position="285"/>
    </location>
</feature>
<dbReference type="EMBL" id="MU404353">
    <property type="protein sequence ID" value="KAI1614504.1"/>
    <property type="molecule type" value="Genomic_DNA"/>
</dbReference>
<feature type="transmembrane region" description="Helical" evidence="1">
    <location>
        <begin position="83"/>
        <end position="107"/>
    </location>
</feature>
<feature type="transmembrane region" description="Helical" evidence="1">
    <location>
        <begin position="119"/>
        <end position="140"/>
    </location>
</feature>
<name>A0AAN6DXL3_9EURO</name>
<evidence type="ECO:0000313" key="2">
    <source>
        <dbReference type="EMBL" id="KAI1614504.1"/>
    </source>
</evidence>
<evidence type="ECO:0000256" key="1">
    <source>
        <dbReference type="SAM" id="Phobius"/>
    </source>
</evidence>
<protein>
    <submittedName>
        <fullName evidence="2">Uncharacterized protein</fullName>
    </submittedName>
</protein>
<proteinExistence type="predicted"/>
<dbReference type="AlphaFoldDB" id="A0AAN6DXL3"/>
<accession>A0AAN6DXL3</accession>
<dbReference type="Proteomes" id="UP001203852">
    <property type="component" value="Unassembled WGS sequence"/>
</dbReference>
<organism evidence="2 3">
    <name type="scientific">Exophiala viscosa</name>
    <dbReference type="NCBI Taxonomy" id="2486360"/>
    <lineage>
        <taxon>Eukaryota</taxon>
        <taxon>Fungi</taxon>
        <taxon>Dikarya</taxon>
        <taxon>Ascomycota</taxon>
        <taxon>Pezizomycotina</taxon>
        <taxon>Eurotiomycetes</taxon>
        <taxon>Chaetothyriomycetidae</taxon>
        <taxon>Chaetothyriales</taxon>
        <taxon>Herpotrichiellaceae</taxon>
        <taxon>Exophiala</taxon>
    </lineage>
</organism>
<feature type="transmembrane region" description="Helical" evidence="1">
    <location>
        <begin position="224"/>
        <end position="242"/>
    </location>
</feature>
<feature type="transmembrane region" description="Helical" evidence="1">
    <location>
        <begin position="176"/>
        <end position="195"/>
    </location>
</feature>
<feature type="transmembrane region" description="Helical" evidence="1">
    <location>
        <begin position="202"/>
        <end position="218"/>
    </location>
</feature>
<keyword evidence="3" id="KW-1185">Reference proteome</keyword>
<feature type="transmembrane region" description="Helical" evidence="1">
    <location>
        <begin position="58"/>
        <end position="77"/>
    </location>
</feature>
<comment type="caution">
    <text evidence="2">The sequence shown here is derived from an EMBL/GenBank/DDBJ whole genome shotgun (WGS) entry which is preliminary data.</text>
</comment>
<gene>
    <name evidence="2" type="ORF">EDD36DRAFT_464339</name>
</gene>
<reference evidence="2" key="1">
    <citation type="journal article" date="2022" name="bioRxiv">
        <title>Deciphering the potential niche of two novel black yeast fungi from a biological soil crust based on their genomes, phenotypes, and melanin regulation.</title>
        <authorList>
            <consortium name="DOE Joint Genome Institute"/>
            <person name="Carr E.C."/>
            <person name="Barton Q."/>
            <person name="Grambo S."/>
            <person name="Sullivan M."/>
            <person name="Renfro C.M."/>
            <person name="Kuo A."/>
            <person name="Pangilinan J."/>
            <person name="Lipzen A."/>
            <person name="Keymanesh K."/>
            <person name="Savage E."/>
            <person name="Barry K."/>
            <person name="Grigoriev I.V."/>
            <person name="Riekhof W.R."/>
            <person name="Harris S.S."/>
        </authorList>
    </citation>
    <scope>NUCLEOTIDE SEQUENCE</scope>
    <source>
        <strain evidence="2">JF 03-4F</strain>
    </source>
</reference>
<sequence>MGKEVRIVVSVAPKDWASKDLREISDFYGLGVRLGLYLQWLSSLIANPFLHGERRSMAGAYLASSLALTIALFILVLRPECVFTAEIMVMLNIIWGGTYQVMSPFIAEFTHRKDFVMDGIQVALMLVNGSVISLSAWFWVRMASVGETDFVATPGGTSYFLFSHVKGGDLGTASRFMAFLSIWSFSTPVLAIPIYAVHKAGLVTLASVLALLTVQGFSRMAGLIYAWIFGAILGVVPPYIAYFTHTVDKWLAFRKDMNLGNWIVAGEMFLFFICSVLSIELIIAWNEISEVNGIDSTSHIILFVLGLGLFTNVIWKMARKEKEADVAESGTAFQQADSTWQ</sequence>
<keyword evidence="1" id="KW-0472">Membrane</keyword>